<organism evidence="2 3">
    <name type="scientific">Epichloe festucae (strain Fl1)</name>
    <dbReference type="NCBI Taxonomy" id="877507"/>
    <lineage>
        <taxon>Eukaryota</taxon>
        <taxon>Fungi</taxon>
        <taxon>Dikarya</taxon>
        <taxon>Ascomycota</taxon>
        <taxon>Pezizomycotina</taxon>
        <taxon>Sordariomycetes</taxon>
        <taxon>Hypocreomycetidae</taxon>
        <taxon>Hypocreales</taxon>
        <taxon>Clavicipitaceae</taxon>
        <taxon>Epichloe</taxon>
    </lineage>
</organism>
<feature type="region of interest" description="Disordered" evidence="1">
    <location>
        <begin position="1"/>
        <end position="26"/>
    </location>
</feature>
<proteinExistence type="predicted"/>
<name>A0A7S9KQQ1_EPIFF</name>
<reference evidence="2 3" key="1">
    <citation type="journal article" date="2018" name="PLoS Genet.">
        <title>Repeat elements organise 3D genome structure and mediate transcription in the filamentous fungus Epichloe festucae.</title>
        <authorList>
            <person name="Winter D.J."/>
            <person name="Ganley A.R.D."/>
            <person name="Young C.A."/>
            <person name="Liachko I."/>
            <person name="Schardl C.L."/>
            <person name="Dupont P.Y."/>
            <person name="Berry D."/>
            <person name="Ram A."/>
            <person name="Scott B."/>
            <person name="Cox M.P."/>
        </authorList>
    </citation>
    <scope>NUCLEOTIDE SEQUENCE [LARGE SCALE GENOMIC DNA]</scope>
    <source>
        <strain evidence="2 3">Fl1</strain>
    </source>
</reference>
<dbReference type="EMBL" id="CP031386">
    <property type="protein sequence ID" value="QPG98148.1"/>
    <property type="molecule type" value="Genomic_DNA"/>
</dbReference>
<accession>A0A7S9KQQ1</accession>
<keyword evidence="3" id="KW-1185">Reference proteome</keyword>
<sequence>MSNSNHVMSRSSQRRTMLQGPGAENGRKYYNKQSHTYLHLFPRTTPVMSLCKTCEEPLVIRLLEDGADDESTEVPETVPDDLELRCGCHFHWECLMEEASSVALSLKCPSCESYLPTNEAGASSTNQYRESSGQASIFAQYSNEGGAQRDLNIMDSLTEEAYVQNHPEARPARAFHVMCSEGDIAGIIDLLRDISDEGQDVGGLIRYQDPLAEMKSGLHLSVENHQEEIVWTLLWLSSTMPTESFPGLVRQTAEGVGLGRLDVQPGDDIRVLRDYQGRTAETVAKQNPGVLSALLDAGALTP</sequence>
<evidence type="ECO:0000313" key="3">
    <source>
        <dbReference type="Proteomes" id="UP000594364"/>
    </source>
</evidence>
<feature type="compositionally biased region" description="Polar residues" evidence="1">
    <location>
        <begin position="1"/>
        <end position="16"/>
    </location>
</feature>
<gene>
    <name evidence="2" type="ORF">C2857_007309</name>
</gene>
<protein>
    <submittedName>
        <fullName evidence="2">Uncharacterized protein</fullName>
    </submittedName>
</protein>
<dbReference type="OrthoDB" id="46529at2759"/>
<dbReference type="AlphaFoldDB" id="A0A7S9KQQ1"/>
<evidence type="ECO:0000313" key="2">
    <source>
        <dbReference type="EMBL" id="QPG98148.1"/>
    </source>
</evidence>
<dbReference type="Proteomes" id="UP000594364">
    <property type="component" value="Chromosome 2"/>
</dbReference>
<evidence type="ECO:0000256" key="1">
    <source>
        <dbReference type="SAM" id="MobiDB-lite"/>
    </source>
</evidence>